<protein>
    <submittedName>
        <fullName evidence="3">Nicotinamidase-related amidase</fullName>
    </submittedName>
</protein>
<dbReference type="Pfam" id="PF00857">
    <property type="entry name" value="Isochorismatase"/>
    <property type="match status" value="1"/>
</dbReference>
<sequence length="185" mass="19451">MAITTLDANTALIVIDLQHGIVSLPGAQDTRPVIEKCAQLVGAFRNAQLPVVLVNVAGGAPGRTEQPRHSGELPANWATLIPEMTPQAGDITVTKHSWGAFNNTPLHSELQQRGVTQVIVVGVATSIGVESTARQAYELGYNVALAVDAMADLAAETHANSIERIFPRLGETGTTADVLAQVSAR</sequence>
<dbReference type="Proteomes" id="UP000246744">
    <property type="component" value="Unassembled WGS sequence"/>
</dbReference>
<dbReference type="SUPFAM" id="SSF52499">
    <property type="entry name" value="Isochorismatase-like hydrolases"/>
    <property type="match status" value="1"/>
</dbReference>
<dbReference type="Gene3D" id="3.40.50.850">
    <property type="entry name" value="Isochorismatase-like"/>
    <property type="match status" value="1"/>
</dbReference>
<dbReference type="GO" id="GO:0008908">
    <property type="term" value="F:isochorismatase activity"/>
    <property type="evidence" value="ECO:0007669"/>
    <property type="project" value="InterPro"/>
</dbReference>
<gene>
    <name evidence="3" type="ORF">DES37_106270</name>
</gene>
<organism evidence="3 4">
    <name type="scientific">Mangrovibacter plantisponsor</name>
    <dbReference type="NCBI Taxonomy" id="451513"/>
    <lineage>
        <taxon>Bacteria</taxon>
        <taxon>Pseudomonadati</taxon>
        <taxon>Pseudomonadota</taxon>
        <taxon>Gammaproteobacteria</taxon>
        <taxon>Enterobacterales</taxon>
        <taxon>Enterobacteriaceae</taxon>
        <taxon>Mangrovibacter</taxon>
    </lineage>
</organism>
<proteinExistence type="predicted"/>
<evidence type="ECO:0000313" key="3">
    <source>
        <dbReference type="EMBL" id="PWW09146.1"/>
    </source>
</evidence>
<evidence type="ECO:0000313" key="4">
    <source>
        <dbReference type="Proteomes" id="UP000246744"/>
    </source>
</evidence>
<dbReference type="PRINTS" id="PR01398">
    <property type="entry name" value="ISCHRISMTASE"/>
</dbReference>
<comment type="caution">
    <text evidence="3">The sequence shown here is derived from an EMBL/GenBank/DDBJ whole genome shotgun (WGS) entry which is preliminary data.</text>
</comment>
<dbReference type="InterPro" id="IPR000868">
    <property type="entry name" value="Isochorismatase-like_dom"/>
</dbReference>
<dbReference type="PANTHER" id="PTHR43540:SF7">
    <property type="entry name" value="ISOCHORISMATASE FAMILY PROTEIN YECD"/>
    <property type="match status" value="1"/>
</dbReference>
<dbReference type="InterPro" id="IPR036380">
    <property type="entry name" value="Isochorismatase-like_sf"/>
</dbReference>
<evidence type="ECO:0000259" key="2">
    <source>
        <dbReference type="Pfam" id="PF00857"/>
    </source>
</evidence>
<keyword evidence="1" id="KW-0378">Hydrolase</keyword>
<dbReference type="OrthoDB" id="9807387at2"/>
<evidence type="ECO:0000256" key="1">
    <source>
        <dbReference type="ARBA" id="ARBA00022801"/>
    </source>
</evidence>
<dbReference type="PANTHER" id="PTHR43540">
    <property type="entry name" value="PEROXYUREIDOACRYLATE/UREIDOACRYLATE AMIDOHYDROLASE-RELATED"/>
    <property type="match status" value="1"/>
</dbReference>
<dbReference type="InterPro" id="IPR016291">
    <property type="entry name" value="Isochorismatase"/>
</dbReference>
<accession>A0A317Q0U9</accession>
<name>A0A317Q0U9_9ENTR</name>
<feature type="domain" description="Isochorismatase-like" evidence="2">
    <location>
        <begin position="10"/>
        <end position="177"/>
    </location>
</feature>
<dbReference type="EMBL" id="QGTS01000006">
    <property type="protein sequence ID" value="PWW09146.1"/>
    <property type="molecule type" value="Genomic_DNA"/>
</dbReference>
<dbReference type="RefSeq" id="WP_110025888.1">
    <property type="nucleotide sequence ID" value="NZ_QGTS01000006.1"/>
</dbReference>
<dbReference type="InterPro" id="IPR050272">
    <property type="entry name" value="Isochorismatase-like_hydrls"/>
</dbReference>
<keyword evidence="4" id="KW-1185">Reference proteome</keyword>
<dbReference type="CDD" id="cd00431">
    <property type="entry name" value="cysteine_hydrolases"/>
    <property type="match status" value="1"/>
</dbReference>
<reference evidence="3 4" key="1">
    <citation type="submission" date="2018-05" db="EMBL/GenBank/DDBJ databases">
        <title>Genomic Encyclopedia of Type Strains, Phase IV (KMG-IV): sequencing the most valuable type-strain genomes for metagenomic binning, comparative biology and taxonomic classification.</title>
        <authorList>
            <person name="Goeker M."/>
        </authorList>
    </citation>
    <scope>NUCLEOTIDE SEQUENCE [LARGE SCALE GENOMIC DNA]</scope>
    <source>
        <strain evidence="3 4">DSM 19579</strain>
    </source>
</reference>
<dbReference type="AlphaFoldDB" id="A0A317Q0U9"/>